<keyword evidence="11" id="KW-1185">Reference proteome</keyword>
<dbReference type="Gene3D" id="2.20.25.10">
    <property type="match status" value="1"/>
</dbReference>
<keyword evidence="4" id="KW-0479">Metal-binding</keyword>
<keyword evidence="7" id="KW-0804">Transcription</keyword>
<dbReference type="GO" id="GO:0006351">
    <property type="term" value="P:DNA-templated transcription"/>
    <property type="evidence" value="ECO:0007669"/>
    <property type="project" value="InterPro"/>
</dbReference>
<dbReference type="SMART" id="SM00661">
    <property type="entry name" value="RPOL9"/>
    <property type="match status" value="1"/>
</dbReference>
<proteinExistence type="inferred from homology"/>
<dbReference type="SUPFAM" id="SSF57783">
    <property type="entry name" value="Zinc beta-ribbon"/>
    <property type="match status" value="1"/>
</dbReference>
<evidence type="ECO:0000256" key="5">
    <source>
        <dbReference type="ARBA" id="ARBA00022771"/>
    </source>
</evidence>
<dbReference type="InterPro" id="IPR001529">
    <property type="entry name" value="Zn_ribbon_RPB9"/>
</dbReference>
<dbReference type="OrthoDB" id="282270at2759"/>
<comment type="similarity">
    <text evidence="2">Belongs to the archaeal RpoM/eukaryotic RPA12/RPB9/RPC11 RNA polymerase family.</text>
</comment>
<dbReference type="GO" id="GO:0005730">
    <property type="term" value="C:nucleolus"/>
    <property type="evidence" value="ECO:0007669"/>
    <property type="project" value="UniProtKB-SubCell"/>
</dbReference>
<dbReference type="EMBL" id="KZ678128">
    <property type="protein sequence ID" value="PSN74092.1"/>
    <property type="molecule type" value="Genomic_DNA"/>
</dbReference>
<comment type="subcellular location">
    <subcellularLocation>
        <location evidence="1">Nucleus</location>
        <location evidence="1">Nucleolus</location>
    </subcellularLocation>
</comment>
<evidence type="ECO:0000256" key="4">
    <source>
        <dbReference type="ARBA" id="ARBA00022723"/>
    </source>
</evidence>
<evidence type="ECO:0000259" key="9">
    <source>
        <dbReference type="SMART" id="SM00661"/>
    </source>
</evidence>
<evidence type="ECO:0000256" key="7">
    <source>
        <dbReference type="ARBA" id="ARBA00023163"/>
    </source>
</evidence>
<dbReference type="GO" id="GO:0008270">
    <property type="term" value="F:zinc ion binding"/>
    <property type="evidence" value="ECO:0007669"/>
    <property type="project" value="UniProtKB-KW"/>
</dbReference>
<feature type="domain" description="DNA-directed RNA polymerase II subunit RPB9-like zinc ribbon" evidence="9">
    <location>
        <begin position="21"/>
        <end position="74"/>
    </location>
</feature>
<name>A0A2T2P8V6_CORCC</name>
<dbReference type="Proteomes" id="UP000240883">
    <property type="component" value="Unassembled WGS sequence"/>
</dbReference>
<keyword evidence="5" id="KW-0863">Zinc-finger</keyword>
<evidence type="ECO:0000256" key="8">
    <source>
        <dbReference type="ARBA" id="ARBA00023242"/>
    </source>
</evidence>
<evidence type="ECO:0000313" key="10">
    <source>
        <dbReference type="EMBL" id="PSN74092.1"/>
    </source>
</evidence>
<protein>
    <recommendedName>
        <fullName evidence="9">DNA-directed RNA polymerase II subunit RPB9-like zinc ribbon domain-containing protein</fullName>
    </recommendedName>
</protein>
<reference evidence="10 11" key="1">
    <citation type="journal article" date="2018" name="Front. Microbiol.">
        <title>Genome-Wide Analysis of Corynespora cassiicola Leaf Fall Disease Putative Effectors.</title>
        <authorList>
            <person name="Lopez D."/>
            <person name="Ribeiro S."/>
            <person name="Label P."/>
            <person name="Fumanal B."/>
            <person name="Venisse J.S."/>
            <person name="Kohler A."/>
            <person name="de Oliveira R.R."/>
            <person name="Labutti K."/>
            <person name="Lipzen A."/>
            <person name="Lail K."/>
            <person name="Bauer D."/>
            <person name="Ohm R.A."/>
            <person name="Barry K.W."/>
            <person name="Spatafora J."/>
            <person name="Grigoriev I.V."/>
            <person name="Martin F.M."/>
            <person name="Pujade-Renaud V."/>
        </authorList>
    </citation>
    <scope>NUCLEOTIDE SEQUENCE [LARGE SCALE GENOMIC DNA]</scope>
    <source>
        <strain evidence="10 11">Philippines</strain>
    </source>
</reference>
<dbReference type="FunFam" id="2.20.25.10:FF:000008">
    <property type="entry name" value="DNA-directed RNA polymerase II subunit RPB9"/>
    <property type="match status" value="1"/>
</dbReference>
<dbReference type="GO" id="GO:0005665">
    <property type="term" value="C:RNA polymerase II, core complex"/>
    <property type="evidence" value="ECO:0007669"/>
    <property type="project" value="UniProtKB-ARBA"/>
</dbReference>
<dbReference type="STRING" id="1448308.A0A2T2P8V6"/>
<evidence type="ECO:0000256" key="1">
    <source>
        <dbReference type="ARBA" id="ARBA00004604"/>
    </source>
</evidence>
<evidence type="ECO:0000313" key="11">
    <source>
        <dbReference type="Proteomes" id="UP000240883"/>
    </source>
</evidence>
<keyword evidence="3" id="KW-0240">DNA-directed RNA polymerase</keyword>
<accession>A0A2T2P8V6</accession>
<gene>
    <name evidence="10" type="ORF">BS50DRAFT_566982</name>
</gene>
<sequence>MASPAGYEEQKKETNKKILFRFCSECSNLLFPREDKAENKLLFACRTCSFTEEAPSSCVMRHEIASTVGDTAGVTQEVGQDPTVGLSRSLSHTTLGDMCPNFCTMCGQEIVCVDCGEEPAPGIVLETDEENAPGVGEHSSKK</sequence>
<keyword evidence="6" id="KW-0862">Zinc</keyword>
<dbReference type="AlphaFoldDB" id="A0A2T2P8V6"/>
<organism evidence="10 11">
    <name type="scientific">Corynespora cassiicola Philippines</name>
    <dbReference type="NCBI Taxonomy" id="1448308"/>
    <lineage>
        <taxon>Eukaryota</taxon>
        <taxon>Fungi</taxon>
        <taxon>Dikarya</taxon>
        <taxon>Ascomycota</taxon>
        <taxon>Pezizomycotina</taxon>
        <taxon>Dothideomycetes</taxon>
        <taxon>Pleosporomycetidae</taxon>
        <taxon>Pleosporales</taxon>
        <taxon>Corynesporascaceae</taxon>
        <taxon>Corynespora</taxon>
    </lineage>
</organism>
<evidence type="ECO:0000256" key="3">
    <source>
        <dbReference type="ARBA" id="ARBA00022478"/>
    </source>
</evidence>
<keyword evidence="8" id="KW-0539">Nucleus</keyword>
<evidence type="ECO:0000256" key="6">
    <source>
        <dbReference type="ARBA" id="ARBA00022833"/>
    </source>
</evidence>
<evidence type="ECO:0000256" key="2">
    <source>
        <dbReference type="ARBA" id="ARBA00008925"/>
    </source>
</evidence>
<dbReference type="Pfam" id="PF02150">
    <property type="entry name" value="Zn_ribbon_RPB9"/>
    <property type="match status" value="1"/>
</dbReference>